<keyword evidence="9" id="KW-0539">Nucleus</keyword>
<dbReference type="NCBIfam" id="TIGR01565">
    <property type="entry name" value="homeo_ZF_HD"/>
    <property type="match status" value="1"/>
</dbReference>
<evidence type="ECO:0000259" key="11">
    <source>
        <dbReference type="PROSITE" id="PS51523"/>
    </source>
</evidence>
<dbReference type="InterPro" id="IPR009057">
    <property type="entry name" value="Homeodomain-like_sf"/>
</dbReference>
<feature type="region of interest" description="Disordered" evidence="10">
    <location>
        <begin position="109"/>
        <end position="132"/>
    </location>
</feature>
<dbReference type="EMBL" id="MNCJ02000321">
    <property type="protein sequence ID" value="KAF5802293.1"/>
    <property type="molecule type" value="Genomic_DNA"/>
</dbReference>
<evidence type="ECO:0000313" key="14">
    <source>
        <dbReference type="Proteomes" id="UP000215914"/>
    </source>
</evidence>
<dbReference type="InterPro" id="IPR006455">
    <property type="entry name" value="Homeodomain_ZF_HD"/>
</dbReference>
<dbReference type="AlphaFoldDB" id="A0A251UHX8"/>
<evidence type="ECO:0000256" key="4">
    <source>
        <dbReference type="ARBA" id="ARBA00022833"/>
    </source>
</evidence>
<evidence type="ECO:0000256" key="10">
    <source>
        <dbReference type="SAM" id="MobiDB-lite"/>
    </source>
</evidence>
<dbReference type="SUPFAM" id="SSF46689">
    <property type="entry name" value="Homeodomain-like"/>
    <property type="match status" value="1"/>
</dbReference>
<dbReference type="Gramene" id="mRNA:HanXRQr2_Chr06g0257871">
    <property type="protein sequence ID" value="CDS:HanXRQr2_Chr06g0257871.1"/>
    <property type="gene ID" value="HanXRQr2_Chr06g0257871"/>
</dbReference>
<feature type="domain" description="ZF-HD dimerization-type" evidence="11">
    <location>
        <begin position="37"/>
        <end position="85"/>
    </location>
</feature>
<dbReference type="EMBL" id="CM007895">
    <property type="protein sequence ID" value="OTG22938.1"/>
    <property type="molecule type" value="Genomic_DNA"/>
</dbReference>
<evidence type="ECO:0000256" key="3">
    <source>
        <dbReference type="ARBA" id="ARBA00022771"/>
    </source>
</evidence>
<reference evidence="12" key="3">
    <citation type="submission" date="2020-06" db="EMBL/GenBank/DDBJ databases">
        <title>Helianthus annuus Genome sequencing and assembly Release 2.</title>
        <authorList>
            <person name="Gouzy J."/>
            <person name="Langlade N."/>
            <person name="Munos S."/>
        </authorList>
    </citation>
    <scope>NUCLEOTIDE SEQUENCE</scope>
    <source>
        <tissue evidence="12">Leaves</tissue>
    </source>
</reference>
<organism evidence="13 14">
    <name type="scientific">Helianthus annuus</name>
    <name type="common">Common sunflower</name>
    <dbReference type="NCBI Taxonomy" id="4232"/>
    <lineage>
        <taxon>Eukaryota</taxon>
        <taxon>Viridiplantae</taxon>
        <taxon>Streptophyta</taxon>
        <taxon>Embryophyta</taxon>
        <taxon>Tracheophyta</taxon>
        <taxon>Spermatophyta</taxon>
        <taxon>Magnoliopsida</taxon>
        <taxon>eudicotyledons</taxon>
        <taxon>Gunneridae</taxon>
        <taxon>Pentapetalae</taxon>
        <taxon>asterids</taxon>
        <taxon>campanulids</taxon>
        <taxon>Asterales</taxon>
        <taxon>Asteraceae</taxon>
        <taxon>Asteroideae</taxon>
        <taxon>Heliantheae alliance</taxon>
        <taxon>Heliantheae</taxon>
        <taxon>Helianthus</taxon>
    </lineage>
</organism>
<keyword evidence="8" id="KW-0804">Transcription</keyword>
<dbReference type="PANTHER" id="PTHR31948">
    <property type="entry name" value="ZINC-FINGER HOMEODOMAIN PROTEIN 2"/>
    <property type="match status" value="1"/>
</dbReference>
<dbReference type="Gene3D" id="1.10.10.60">
    <property type="entry name" value="Homeodomain-like"/>
    <property type="match status" value="1"/>
</dbReference>
<dbReference type="OrthoDB" id="1654619at2759"/>
<evidence type="ECO:0000313" key="13">
    <source>
        <dbReference type="EMBL" id="OTG22938.1"/>
    </source>
</evidence>
<protein>
    <submittedName>
        <fullName evidence="13">Putative ZF-HD homeobox protein, Cys/His-rich dimerization domain-containing protein</fullName>
    </submittedName>
    <submittedName>
        <fullName evidence="12">Transcription factor ZF-HD family</fullName>
    </submittedName>
</protein>
<dbReference type="PANTHER" id="PTHR31948:SF72">
    <property type="entry name" value="ZINC-FINGER HOMEODOMAIN PROTEIN 10"/>
    <property type="match status" value="1"/>
</dbReference>
<proteinExistence type="predicted"/>
<sequence length="212" mass="24185">MDFLPPSPTTATTNVGGSAVEPPIGVYQPSPLMGFAYGKCNKNYAASKGKHVLDGCGEFMPSFTSASRYIYCNACGCHRSFHHQTKHHYPPYNHVIQYPFLPHYLHRPQTSDMPRSNNTPSSPPLSPSPISSYYPPTSLHPQPIINNRRTKRVRSKFSDNQKKEMLSFAEKIGWKLLKKDEEMVLEFCMAIGVTKQVFRVWMNNHRNLRRVN</sequence>
<dbReference type="PROSITE" id="PS51523">
    <property type="entry name" value="ZF_HD_DIMER"/>
    <property type="match status" value="1"/>
</dbReference>
<keyword evidence="4" id="KW-0862">Zinc</keyword>
<evidence type="ECO:0000256" key="1">
    <source>
        <dbReference type="ARBA" id="ARBA00004123"/>
    </source>
</evidence>
<keyword evidence="2" id="KW-0479">Metal-binding</keyword>
<accession>A0A251UHX8</accession>
<dbReference type="GO" id="GO:0005634">
    <property type="term" value="C:nucleus"/>
    <property type="evidence" value="ECO:0000318"/>
    <property type="project" value="GO_Central"/>
</dbReference>
<comment type="subcellular location">
    <subcellularLocation>
        <location evidence="1">Nucleus</location>
    </subcellularLocation>
</comment>
<name>A0A251UHX8_HELAN</name>
<dbReference type="InParanoid" id="A0A251UHX8"/>
<reference evidence="12 14" key="1">
    <citation type="journal article" date="2017" name="Nature">
        <title>The sunflower genome provides insights into oil metabolism, flowering and Asterid evolution.</title>
        <authorList>
            <person name="Badouin H."/>
            <person name="Gouzy J."/>
            <person name="Grassa C.J."/>
            <person name="Murat F."/>
            <person name="Staton S.E."/>
            <person name="Cottret L."/>
            <person name="Lelandais-Briere C."/>
            <person name="Owens G.L."/>
            <person name="Carrere S."/>
            <person name="Mayjonade B."/>
            <person name="Legrand L."/>
            <person name="Gill N."/>
            <person name="Kane N.C."/>
            <person name="Bowers J.E."/>
            <person name="Hubner S."/>
            <person name="Bellec A."/>
            <person name="Berard A."/>
            <person name="Berges H."/>
            <person name="Blanchet N."/>
            <person name="Boniface M.C."/>
            <person name="Brunel D."/>
            <person name="Catrice O."/>
            <person name="Chaidir N."/>
            <person name="Claudel C."/>
            <person name="Donnadieu C."/>
            <person name="Faraut T."/>
            <person name="Fievet G."/>
            <person name="Helmstetter N."/>
            <person name="King M."/>
            <person name="Knapp S.J."/>
            <person name="Lai Z."/>
            <person name="Le Paslier M.C."/>
            <person name="Lippi Y."/>
            <person name="Lorenzon L."/>
            <person name="Mandel J.R."/>
            <person name="Marage G."/>
            <person name="Marchand G."/>
            <person name="Marquand E."/>
            <person name="Bret-Mestries E."/>
            <person name="Morien E."/>
            <person name="Nambeesan S."/>
            <person name="Nguyen T."/>
            <person name="Pegot-Espagnet P."/>
            <person name="Pouilly N."/>
            <person name="Raftis F."/>
            <person name="Sallet E."/>
            <person name="Schiex T."/>
            <person name="Thomas J."/>
            <person name="Vandecasteele C."/>
            <person name="Vares D."/>
            <person name="Vear F."/>
            <person name="Vautrin S."/>
            <person name="Crespi M."/>
            <person name="Mangin B."/>
            <person name="Burke J.M."/>
            <person name="Salse J."/>
            <person name="Munos S."/>
            <person name="Vincourt P."/>
            <person name="Rieseberg L.H."/>
            <person name="Langlade N.B."/>
        </authorList>
    </citation>
    <scope>NUCLEOTIDE SEQUENCE [LARGE SCALE GENOMIC DNA]</scope>
    <source>
        <strain evidence="14">cv. SF193</strain>
        <tissue evidence="12">Leaves</tissue>
    </source>
</reference>
<reference evidence="13" key="2">
    <citation type="submission" date="2017-02" db="EMBL/GenBank/DDBJ databases">
        <title>Sunflower complete genome.</title>
        <authorList>
            <person name="Langlade N."/>
            <person name="Munos S."/>
        </authorList>
    </citation>
    <scope>NUCLEOTIDE SEQUENCE [LARGE SCALE GENOMIC DNA]</scope>
    <source>
        <tissue evidence="13">Leaves</tissue>
    </source>
</reference>
<dbReference type="GO" id="GO:0008270">
    <property type="term" value="F:zinc ion binding"/>
    <property type="evidence" value="ECO:0007669"/>
    <property type="project" value="UniProtKB-KW"/>
</dbReference>
<evidence type="ECO:0000256" key="9">
    <source>
        <dbReference type="ARBA" id="ARBA00023242"/>
    </source>
</evidence>
<dbReference type="NCBIfam" id="TIGR01566">
    <property type="entry name" value="ZF_HD_prot_N"/>
    <property type="match status" value="1"/>
</dbReference>
<keyword evidence="6 13" id="KW-0238">DNA-binding</keyword>
<dbReference type="GO" id="GO:0000976">
    <property type="term" value="F:transcription cis-regulatory region binding"/>
    <property type="evidence" value="ECO:0000318"/>
    <property type="project" value="GO_Central"/>
</dbReference>
<dbReference type="GO" id="GO:0003700">
    <property type="term" value="F:DNA-binding transcription factor activity"/>
    <property type="evidence" value="ECO:0000318"/>
    <property type="project" value="GO_Central"/>
</dbReference>
<keyword evidence="3" id="KW-0863">Zinc-finger</keyword>
<dbReference type="Pfam" id="PF04770">
    <property type="entry name" value="ZF-HD_dimer"/>
    <property type="match status" value="1"/>
</dbReference>
<dbReference type="Proteomes" id="UP000215914">
    <property type="component" value="Chromosome 6"/>
</dbReference>
<keyword evidence="5" id="KW-0805">Transcription regulation</keyword>
<dbReference type="SMR" id="A0A251UHX8"/>
<dbReference type="OMA" id="KEAFHCA"/>
<evidence type="ECO:0000313" key="12">
    <source>
        <dbReference type="EMBL" id="KAF5802293.1"/>
    </source>
</evidence>
<keyword evidence="14" id="KW-1185">Reference proteome</keyword>
<evidence type="ECO:0000256" key="8">
    <source>
        <dbReference type="ARBA" id="ARBA00023163"/>
    </source>
</evidence>
<evidence type="ECO:0000256" key="6">
    <source>
        <dbReference type="ARBA" id="ARBA00023125"/>
    </source>
</evidence>
<evidence type="ECO:0000256" key="2">
    <source>
        <dbReference type="ARBA" id="ARBA00022723"/>
    </source>
</evidence>
<dbReference type="InterPro" id="IPR006456">
    <property type="entry name" value="ZF_HD_homeobox_Cys/His_dimer"/>
</dbReference>
<keyword evidence="7 13" id="KW-0371">Homeobox</keyword>
<evidence type="ECO:0000256" key="5">
    <source>
        <dbReference type="ARBA" id="ARBA00023015"/>
    </source>
</evidence>
<evidence type="ECO:0000256" key="7">
    <source>
        <dbReference type="ARBA" id="ARBA00023155"/>
    </source>
</evidence>
<gene>
    <name evidence="13" type="ORF">HannXRQ_Chr06g0176871</name>
    <name evidence="12" type="ORF">HanXRQr2_Chr06g0257871</name>
</gene>
<dbReference type="GO" id="GO:0006355">
    <property type="term" value="P:regulation of DNA-templated transcription"/>
    <property type="evidence" value="ECO:0000318"/>
    <property type="project" value="GO_Central"/>
</dbReference>